<dbReference type="InterPro" id="IPR035986">
    <property type="entry name" value="PKD_dom_sf"/>
</dbReference>
<dbReference type="CDD" id="cd00146">
    <property type="entry name" value="PKD"/>
    <property type="match status" value="1"/>
</dbReference>
<evidence type="ECO:0000256" key="1">
    <source>
        <dbReference type="SAM" id="SignalP"/>
    </source>
</evidence>
<evidence type="ECO:0000313" key="4">
    <source>
        <dbReference type="Proteomes" id="UP001304769"/>
    </source>
</evidence>
<evidence type="ECO:0000313" key="3">
    <source>
        <dbReference type="EMBL" id="MEA5456675.1"/>
    </source>
</evidence>
<gene>
    <name evidence="3" type="ORF">SPF06_18280</name>
</gene>
<protein>
    <submittedName>
        <fullName evidence="3">PKD domain-containing protein</fullName>
    </submittedName>
</protein>
<evidence type="ECO:0000259" key="2">
    <source>
        <dbReference type="PROSITE" id="PS50093"/>
    </source>
</evidence>
<dbReference type="PROSITE" id="PS50093">
    <property type="entry name" value="PKD"/>
    <property type="match status" value="1"/>
</dbReference>
<dbReference type="EMBL" id="JAYGGQ010000016">
    <property type="protein sequence ID" value="MEA5456675.1"/>
    <property type="molecule type" value="Genomic_DNA"/>
</dbReference>
<keyword evidence="1" id="KW-0732">Signal</keyword>
<feature type="domain" description="PKD" evidence="2">
    <location>
        <begin position="447"/>
        <end position="523"/>
    </location>
</feature>
<dbReference type="RefSeq" id="WP_323280572.1">
    <property type="nucleotide sequence ID" value="NZ_JAYGGQ010000016.1"/>
</dbReference>
<organism evidence="3 4">
    <name type="scientific">Sinomonas terricola</name>
    <dbReference type="NCBI Taxonomy" id="3110330"/>
    <lineage>
        <taxon>Bacteria</taxon>
        <taxon>Bacillati</taxon>
        <taxon>Actinomycetota</taxon>
        <taxon>Actinomycetes</taxon>
        <taxon>Micrococcales</taxon>
        <taxon>Micrococcaceae</taxon>
        <taxon>Sinomonas</taxon>
    </lineage>
</organism>
<dbReference type="InterPro" id="IPR022409">
    <property type="entry name" value="PKD/Chitinase_dom"/>
</dbReference>
<feature type="signal peptide" evidence="1">
    <location>
        <begin position="1"/>
        <end position="33"/>
    </location>
</feature>
<dbReference type="Proteomes" id="UP001304769">
    <property type="component" value="Unassembled WGS sequence"/>
</dbReference>
<accession>A0ABU5TAF9</accession>
<proteinExistence type="predicted"/>
<comment type="caution">
    <text evidence="3">The sequence shown here is derived from an EMBL/GenBank/DDBJ whole genome shotgun (WGS) entry which is preliminary data.</text>
</comment>
<keyword evidence="4" id="KW-1185">Reference proteome</keyword>
<sequence length="735" mass="75643">MILRRSSRWLCKVLVLSMTVATSLLGQPGAAVADTTYGSASITYSGVSNPPTSDKPQSKLWWNDGSWWADLWASGSGWHIYRLDRGTETWVDTGVLNDPRGSTLADALWDGSHLYIASHVVTVSTNEAPVASVPGQPALLYRYSYSNGTYTLDGGFPAAISNNSSESMTIDEDSTGAIWATWTQVSGNSTSGFTNTVYANYSGPGGTGWATPFVLPVSNPNPSPDDISGIVAFGKNKLGVMWSDQLAGTVWWAWRTDGTNPTASSSWNFQPALKGQGQALADDHLNLKQLQADSAGRVFAAVKTSLNDTSTDPTLPQLILLAFKPGTGSFTQATISTTGDCVTRPQIVLDTTNNLVHAFQTAPPTSVAGCAYSGVAGSIYEKTASMDNPVFGSGRGTPVIQEPSNSSLNDVTTTKQSVTSATGIVVMASDDVAKQYWFSDRPIVPAPVASLMASPSSGTAPLNVGFTDTSTNSPTSWAWDFGDGSTSTLQNPNHTYTTGGTFTAKLTASNAGGSSSATTTITVKGISVVGSAPSYAGTAASTVALTAPSGTSAGDVLVASITTDLNPSVTSVPAGWTPIVNGLSINASATSGARVFAYYHVAGASEPSSYLWTLSAAVKWGAGVTAYRGVNNTTPLDTGVATAVDGTYSATSITLPSITTVSSGALLIGGVGLDSVVPGISPPNGWTQCWQVAGGQIGELADLTQATAGASGTATWTLSTARAVGAWRTALKPAG</sequence>
<feature type="chain" id="PRO_5046590759" evidence="1">
    <location>
        <begin position="34"/>
        <end position="735"/>
    </location>
</feature>
<dbReference type="SMART" id="SM00089">
    <property type="entry name" value="PKD"/>
    <property type="match status" value="1"/>
</dbReference>
<dbReference type="InterPro" id="IPR000601">
    <property type="entry name" value="PKD_dom"/>
</dbReference>
<name>A0ABU5TAF9_9MICC</name>
<dbReference type="Pfam" id="PF18911">
    <property type="entry name" value="PKD_4"/>
    <property type="match status" value="1"/>
</dbReference>
<dbReference type="InterPro" id="IPR013783">
    <property type="entry name" value="Ig-like_fold"/>
</dbReference>
<reference evidence="3 4" key="1">
    <citation type="submission" date="2023-12" db="EMBL/GenBank/DDBJ databases">
        <title>Sinomonas terricola sp. nov, isolated from litchi orchard soil in Guangdong, PR China.</title>
        <authorList>
            <person name="Jiaxin W."/>
            <person name="Yang Z."/>
            <person name="Honghui Z."/>
        </authorList>
    </citation>
    <scope>NUCLEOTIDE SEQUENCE [LARGE SCALE GENOMIC DNA]</scope>
    <source>
        <strain evidence="3 4">JGH33</strain>
    </source>
</reference>
<dbReference type="SUPFAM" id="SSF49299">
    <property type="entry name" value="PKD domain"/>
    <property type="match status" value="1"/>
</dbReference>
<dbReference type="Gene3D" id="2.60.40.10">
    <property type="entry name" value="Immunoglobulins"/>
    <property type="match status" value="1"/>
</dbReference>